<dbReference type="RefSeq" id="WP_079424454.1">
    <property type="nucleotide sequence ID" value="NZ_MZGV01000022.1"/>
</dbReference>
<proteinExistence type="predicted"/>
<dbReference type="OrthoDB" id="2882585at2"/>
<dbReference type="Proteomes" id="UP000190080">
    <property type="component" value="Unassembled WGS sequence"/>
</dbReference>
<comment type="caution">
    <text evidence="3">The sequence shown here is derived from an EMBL/GenBank/DDBJ whole genome shotgun (WGS) entry which is preliminary data.</text>
</comment>
<reference evidence="3 4" key="1">
    <citation type="submission" date="2017-03" db="EMBL/GenBank/DDBJ databases">
        <title>Genome sequence of Clostridium oryzae DSM 28571.</title>
        <authorList>
            <person name="Poehlein A."/>
            <person name="Daniel R."/>
        </authorList>
    </citation>
    <scope>NUCLEOTIDE SEQUENCE [LARGE SCALE GENOMIC DNA]</scope>
    <source>
        <strain evidence="3 4">DSM 28571</strain>
    </source>
</reference>
<feature type="domain" description="Putative zinc-finger" evidence="2">
    <location>
        <begin position="3"/>
        <end position="36"/>
    </location>
</feature>
<evidence type="ECO:0000313" key="3">
    <source>
        <dbReference type="EMBL" id="OPJ61420.1"/>
    </source>
</evidence>
<dbReference type="InterPro" id="IPR028102">
    <property type="entry name" value="DUF4652"/>
</dbReference>
<dbReference type="InterPro" id="IPR027383">
    <property type="entry name" value="Znf_put"/>
</dbReference>
<dbReference type="STRING" id="1450648.CLORY_22860"/>
<keyword evidence="1" id="KW-0472">Membrane</keyword>
<organism evidence="3 4">
    <name type="scientific">Clostridium oryzae</name>
    <dbReference type="NCBI Taxonomy" id="1450648"/>
    <lineage>
        <taxon>Bacteria</taxon>
        <taxon>Bacillati</taxon>
        <taxon>Bacillota</taxon>
        <taxon>Clostridia</taxon>
        <taxon>Eubacteriales</taxon>
        <taxon>Clostridiaceae</taxon>
        <taxon>Clostridium</taxon>
    </lineage>
</organism>
<dbReference type="EMBL" id="MZGV01000022">
    <property type="protein sequence ID" value="OPJ61420.1"/>
    <property type="molecule type" value="Genomic_DNA"/>
</dbReference>
<keyword evidence="1" id="KW-1133">Transmembrane helix</keyword>
<evidence type="ECO:0000256" key="1">
    <source>
        <dbReference type="SAM" id="Phobius"/>
    </source>
</evidence>
<dbReference type="Gene3D" id="2.40.128.660">
    <property type="entry name" value="Uncharacterised protein PF15525, DUF4652"/>
    <property type="match status" value="1"/>
</dbReference>
<keyword evidence="1" id="KW-0812">Transmembrane</keyword>
<feature type="transmembrane region" description="Helical" evidence="1">
    <location>
        <begin position="94"/>
        <end position="114"/>
    </location>
</feature>
<dbReference type="Pfam" id="PF13490">
    <property type="entry name" value="zf-HC2"/>
    <property type="match status" value="1"/>
</dbReference>
<sequence length="480" mass="54489">MKCKIFRDKLQEYIDRSLSSDMNKAMNNHLMECADCKKLYDEELEIEKLFKSALETDNINFNSSRQQVIKSIDKNLYGKSVIKKLKFTVIRNRAQVIAAGLILAVAATGTYAVFNIKSSNRYATNSKSEYKVSNKGSKLQSRYKTMQKETITTTDTKQKNTYTKVSLDNSIYDDQSQYAKLNLTDNAYVAMFRKGTVKKDTSDGTRWEKSPNGVLQFSLRGKGENGHEEGEGYLLFKNRENKMWKIYIADNKKQYSPLSVEWFDNSNVLATVGLGYGTVVVGGDLYMINVNDGKAVNVYNLYTSTNGKKQIARISKEDNTLKLKLREYTDDALDNHKEESIKLYFNESGADTTIKAKPQDAWQKSLDKLAEYVDDDNFNNISELFDTGADESGKQKILNDMSKAKKVTINKYIDVTPSVNLENLKDTYPYIRQYIVDMTADMESDGEIIKNGRNYLCVTLVSKDSSSIPLIYNIGGLSHN</sequence>
<evidence type="ECO:0000259" key="2">
    <source>
        <dbReference type="Pfam" id="PF13490"/>
    </source>
</evidence>
<keyword evidence="4" id="KW-1185">Reference proteome</keyword>
<dbReference type="AlphaFoldDB" id="A0A1V4INP9"/>
<gene>
    <name evidence="3" type="ORF">CLORY_22860</name>
</gene>
<evidence type="ECO:0000313" key="4">
    <source>
        <dbReference type="Proteomes" id="UP000190080"/>
    </source>
</evidence>
<accession>A0A1V4INP9</accession>
<dbReference type="Pfam" id="PF15525">
    <property type="entry name" value="DUF4652"/>
    <property type="match status" value="1"/>
</dbReference>
<protein>
    <recommendedName>
        <fullName evidence="2">Putative zinc-finger domain-containing protein</fullName>
    </recommendedName>
</protein>
<name>A0A1V4INP9_9CLOT</name>